<dbReference type="SUPFAM" id="SSF56808">
    <property type="entry name" value="Ribosomal protein L1"/>
    <property type="match status" value="1"/>
</dbReference>
<reference evidence="2" key="1">
    <citation type="journal article" date="2018" name="Nat. Microbiol.">
        <title>Leveraging single-cell genomics to expand the fungal tree of life.</title>
        <authorList>
            <person name="Ahrendt S.R."/>
            <person name="Quandt C.A."/>
            <person name="Ciobanu D."/>
            <person name="Clum A."/>
            <person name="Salamov A."/>
            <person name="Andreopoulos B."/>
            <person name="Cheng J.F."/>
            <person name="Woyke T."/>
            <person name="Pelin A."/>
            <person name="Henrissat B."/>
            <person name="Reynolds N.K."/>
            <person name="Benny G.L."/>
            <person name="Smith M.E."/>
            <person name="James T.Y."/>
            <person name="Grigoriev I.V."/>
        </authorList>
    </citation>
    <scope>NUCLEOTIDE SEQUENCE [LARGE SCALE GENOMIC DNA]</scope>
    <source>
        <strain evidence="2">Baker2002</strain>
    </source>
</reference>
<dbReference type="OrthoDB" id="10251727at2759"/>
<dbReference type="AlphaFoldDB" id="A0A4V1J308"/>
<sequence length="273" mass="30702">MSFLLGDSSRENAKRSIRGLMAHVAKSSEDGSSRALLYLVINTKTPVVFKSDQTPRIIPVTNKLHKIDEKTIALIARDGSYRAHIMEKGSPTEDLFHEIIPYTKAKLIGHSSKAKLKLFRENDILMADVRIYKNLPDVLGPQFYARNKKVPFKILMARPAPDKRTHGRTDQMFDAKFVRAQVKSIVGNTYFIPPTGTCLHVAVGYSDWKVSEILTNINDAISYLTDEKYRPIGGLLRMSNLHSVLIRTSDSVALPVIEPVPAKEYEESDLSDF</sequence>
<keyword evidence="1" id="KW-0689">Ribosomal protein</keyword>
<protein>
    <submittedName>
        <fullName evidence="1">Ribosomal protein L1</fullName>
    </submittedName>
</protein>
<gene>
    <name evidence="1" type="ORF">METBISCDRAFT_16409</name>
</gene>
<dbReference type="EMBL" id="ML004459">
    <property type="protein sequence ID" value="RKP30409.1"/>
    <property type="molecule type" value="Genomic_DNA"/>
</dbReference>
<keyword evidence="1" id="KW-0687">Ribonucleoprotein</keyword>
<proteinExistence type="predicted"/>
<dbReference type="InterPro" id="IPR023674">
    <property type="entry name" value="Ribosomal_uL1-like"/>
</dbReference>
<name>A0A4V1J308_9ASCO</name>
<dbReference type="InterPro" id="IPR028364">
    <property type="entry name" value="Ribosomal_uL1/biogenesis"/>
</dbReference>
<organism evidence="1 2">
    <name type="scientific">Metschnikowia bicuspidata</name>
    <dbReference type="NCBI Taxonomy" id="27322"/>
    <lineage>
        <taxon>Eukaryota</taxon>
        <taxon>Fungi</taxon>
        <taxon>Dikarya</taxon>
        <taxon>Ascomycota</taxon>
        <taxon>Saccharomycotina</taxon>
        <taxon>Pichiomycetes</taxon>
        <taxon>Metschnikowiaceae</taxon>
        <taxon>Metschnikowia</taxon>
    </lineage>
</organism>
<keyword evidence="2" id="KW-1185">Reference proteome</keyword>
<accession>A0A4V1J308</accession>
<dbReference type="Proteomes" id="UP000268321">
    <property type="component" value="Unassembled WGS sequence"/>
</dbReference>
<dbReference type="CDD" id="cd00403">
    <property type="entry name" value="Ribosomal_L1"/>
    <property type="match status" value="1"/>
</dbReference>
<dbReference type="Pfam" id="PF00687">
    <property type="entry name" value="Ribosomal_L1"/>
    <property type="match status" value="1"/>
</dbReference>
<evidence type="ECO:0000313" key="2">
    <source>
        <dbReference type="Proteomes" id="UP000268321"/>
    </source>
</evidence>
<evidence type="ECO:0000313" key="1">
    <source>
        <dbReference type="EMBL" id="RKP30409.1"/>
    </source>
</evidence>
<dbReference type="GO" id="GO:0005840">
    <property type="term" value="C:ribosome"/>
    <property type="evidence" value="ECO:0007669"/>
    <property type="project" value="UniProtKB-KW"/>
</dbReference>